<dbReference type="InterPro" id="IPR020103">
    <property type="entry name" value="PsdUridine_synth_cat_dom_sf"/>
</dbReference>
<comment type="catalytic activity">
    <reaction evidence="9">
        <text>a uridine in RNA = a pseudouridine in RNA</text>
        <dbReference type="Rhea" id="RHEA:48348"/>
        <dbReference type="Rhea" id="RHEA-COMP:12068"/>
        <dbReference type="Rhea" id="RHEA-COMP:12069"/>
        <dbReference type="ChEBI" id="CHEBI:65314"/>
        <dbReference type="ChEBI" id="CHEBI:65315"/>
    </reaction>
</comment>
<sequence length="329" mass="36935">MTDSSPINAAADTTADQPYRVRHVRIDAGHEGQRLDNFLLHELKGAPKSLIYRIIRKGEVRVNKKRAKPLQKLCIGDDVRVPPVRLQQSDTPPPPSAQLSRTLRERILWDDDAFMVIDKPSGLAVHGGSGITLGLIESLRQIYPDYHHLELVHRLDRETSGCVMIAKKRSALRQLHAMLREHHIDKQYHCIVHGRWPDHRTRVNVPLRKQVLQSGERMVKPETEAGDGAKRSDTRFAVEQVLSGPGLTLVRASPRTGRTHQIRVHAQVAGHPILGDDKYATSEQLAEARTLGVKRLLLHASALNFRHPLTDEPVAIEAPLPEAFTRLLS</sequence>
<dbReference type="Gene3D" id="3.10.290.10">
    <property type="entry name" value="RNA-binding S4 domain"/>
    <property type="match status" value="1"/>
</dbReference>
<evidence type="ECO:0000256" key="6">
    <source>
        <dbReference type="ARBA" id="ARBA00023235"/>
    </source>
</evidence>
<comment type="caution">
    <text evidence="11">The sequence shown here is derived from an EMBL/GenBank/DDBJ whole genome shotgun (WGS) entry which is preliminary data.</text>
</comment>
<dbReference type="CDD" id="cd00165">
    <property type="entry name" value="S4"/>
    <property type="match status" value="1"/>
</dbReference>
<evidence type="ECO:0000256" key="1">
    <source>
        <dbReference type="ARBA" id="ARBA00000381"/>
    </source>
</evidence>
<dbReference type="CDD" id="cd02869">
    <property type="entry name" value="PseudoU_synth_RluA_like"/>
    <property type="match status" value="1"/>
</dbReference>
<dbReference type="NCBIfam" id="TIGR00005">
    <property type="entry name" value="rluA_subfam"/>
    <property type="match status" value="1"/>
</dbReference>
<dbReference type="InterPro" id="IPR006145">
    <property type="entry name" value="PsdUridine_synth_RsuA/RluA"/>
</dbReference>
<evidence type="ECO:0000256" key="5">
    <source>
        <dbReference type="ARBA" id="ARBA00022884"/>
    </source>
</evidence>
<dbReference type="EC" id="5.4.99.-" evidence="9"/>
<evidence type="ECO:0000256" key="4">
    <source>
        <dbReference type="ARBA" id="ARBA00022552"/>
    </source>
</evidence>
<keyword evidence="5 8" id="KW-0694">RNA-binding</keyword>
<comment type="function">
    <text evidence="2">Responsible for synthesis of pseudouridine from uracil at positions 955, 2504 and 2580 in 23S ribosomal RNA.</text>
</comment>
<dbReference type="PANTHER" id="PTHR21600">
    <property type="entry name" value="MITOCHONDRIAL RNA PSEUDOURIDINE SYNTHASE"/>
    <property type="match status" value="1"/>
</dbReference>
<dbReference type="InterPro" id="IPR006224">
    <property type="entry name" value="PsdUridine_synth_RluA-like_CS"/>
</dbReference>
<evidence type="ECO:0000256" key="2">
    <source>
        <dbReference type="ARBA" id="ARBA00002876"/>
    </source>
</evidence>
<evidence type="ECO:0000256" key="3">
    <source>
        <dbReference type="ARBA" id="ARBA00010876"/>
    </source>
</evidence>
<dbReference type="InterPro" id="IPR036986">
    <property type="entry name" value="S4_RNA-bd_sf"/>
</dbReference>
<accession>A0A4Z0WI74</accession>
<dbReference type="AlphaFoldDB" id="A0A4Z0WI74"/>
<evidence type="ECO:0000256" key="9">
    <source>
        <dbReference type="RuleBase" id="RU362028"/>
    </source>
</evidence>
<dbReference type="EMBL" id="SRMF01000001">
    <property type="protein sequence ID" value="TGG95587.1"/>
    <property type="molecule type" value="Genomic_DNA"/>
</dbReference>
<keyword evidence="12" id="KW-1185">Reference proteome</keyword>
<evidence type="ECO:0000256" key="7">
    <source>
        <dbReference type="PIRSR" id="PIRSR606225-1"/>
    </source>
</evidence>
<dbReference type="SUPFAM" id="SSF55174">
    <property type="entry name" value="Alpha-L RNA-binding motif"/>
    <property type="match status" value="1"/>
</dbReference>
<organism evidence="11 12">
    <name type="scientific">Natronospirillum operosum</name>
    <dbReference type="NCBI Taxonomy" id="2759953"/>
    <lineage>
        <taxon>Bacteria</taxon>
        <taxon>Pseudomonadati</taxon>
        <taxon>Pseudomonadota</taxon>
        <taxon>Gammaproteobacteria</taxon>
        <taxon>Oceanospirillales</taxon>
        <taxon>Natronospirillaceae</taxon>
        <taxon>Natronospirillum</taxon>
    </lineage>
</organism>
<dbReference type="RefSeq" id="WP_135481377.1">
    <property type="nucleotide sequence ID" value="NZ_SRMF01000001.1"/>
</dbReference>
<dbReference type="InterPro" id="IPR050188">
    <property type="entry name" value="RluA_PseudoU_synthase"/>
</dbReference>
<dbReference type="SUPFAM" id="SSF55120">
    <property type="entry name" value="Pseudouridine synthase"/>
    <property type="match status" value="1"/>
</dbReference>
<keyword evidence="4" id="KW-0698">rRNA processing</keyword>
<dbReference type="PROSITE" id="PS50889">
    <property type="entry name" value="S4"/>
    <property type="match status" value="1"/>
</dbReference>
<feature type="domain" description="RNA-binding S4" evidence="10">
    <location>
        <begin position="33"/>
        <end position="92"/>
    </location>
</feature>
<protein>
    <recommendedName>
        <fullName evidence="9">Pseudouridine synthase</fullName>
        <ecNumber evidence="9">5.4.99.-</ecNumber>
    </recommendedName>
</protein>
<evidence type="ECO:0000313" key="12">
    <source>
        <dbReference type="Proteomes" id="UP000297475"/>
    </source>
</evidence>
<name>A0A4Z0WI74_9GAMM</name>
<dbReference type="GO" id="GO:0160141">
    <property type="term" value="F:23S rRNA pseudouridine(955/2504/2580) synthase activity"/>
    <property type="evidence" value="ECO:0007669"/>
    <property type="project" value="UniProtKB-EC"/>
</dbReference>
<gene>
    <name evidence="11" type="ORF">E4656_04015</name>
</gene>
<dbReference type="Pfam" id="PF00849">
    <property type="entry name" value="PseudoU_synth_2"/>
    <property type="match status" value="1"/>
</dbReference>
<keyword evidence="6 9" id="KW-0413">Isomerase</keyword>
<evidence type="ECO:0000313" key="11">
    <source>
        <dbReference type="EMBL" id="TGG95587.1"/>
    </source>
</evidence>
<feature type="active site" evidence="7">
    <location>
        <position position="156"/>
    </location>
</feature>
<dbReference type="InterPro" id="IPR002942">
    <property type="entry name" value="S4_RNA-bd"/>
</dbReference>
<dbReference type="InterPro" id="IPR006225">
    <property type="entry name" value="PsdUridine_synth_RluC/D"/>
</dbReference>
<dbReference type="PROSITE" id="PS01129">
    <property type="entry name" value="PSI_RLU"/>
    <property type="match status" value="1"/>
</dbReference>
<dbReference type="GO" id="GO:0000455">
    <property type="term" value="P:enzyme-directed rRNA pseudouridine synthesis"/>
    <property type="evidence" value="ECO:0007669"/>
    <property type="project" value="UniProtKB-ARBA"/>
</dbReference>
<dbReference type="OrthoDB" id="9807829at2"/>
<comment type="catalytic activity">
    <reaction evidence="1">
        <text>uridine(955/2504/2580) in 23S rRNA = pseudouridine(955/2504/2580) in 23S rRNA</text>
        <dbReference type="Rhea" id="RHEA:42528"/>
        <dbReference type="Rhea" id="RHEA-COMP:10099"/>
        <dbReference type="Rhea" id="RHEA-COMP:10100"/>
        <dbReference type="ChEBI" id="CHEBI:65314"/>
        <dbReference type="ChEBI" id="CHEBI:65315"/>
        <dbReference type="EC" id="5.4.99.24"/>
    </reaction>
</comment>
<dbReference type="SMART" id="SM00363">
    <property type="entry name" value="S4"/>
    <property type="match status" value="1"/>
</dbReference>
<proteinExistence type="inferred from homology"/>
<dbReference type="Pfam" id="PF01479">
    <property type="entry name" value="S4"/>
    <property type="match status" value="1"/>
</dbReference>
<evidence type="ECO:0000259" key="10">
    <source>
        <dbReference type="SMART" id="SM00363"/>
    </source>
</evidence>
<reference evidence="11 12" key="1">
    <citation type="submission" date="2019-04" db="EMBL/GenBank/DDBJ databases">
        <title>Natronospirillum operosus gen. nov., sp. nov., a haloalkaliphilic satellite isolated from decaying biomass of laboratory culture of cyanobacterium Geitlerinema sp. and proposal of Natronospirillaceae fam. nov. and Saccharospirillaceae fam. nov.</title>
        <authorList>
            <person name="Kevbrin V."/>
            <person name="Boltyanskaya Y."/>
            <person name="Koziaeva V."/>
            <person name="Grouzdev D.S."/>
            <person name="Park M."/>
            <person name="Cho J."/>
        </authorList>
    </citation>
    <scope>NUCLEOTIDE SEQUENCE [LARGE SCALE GENOMIC DNA]</scope>
    <source>
        <strain evidence="11 12">G-116</strain>
    </source>
</reference>
<evidence type="ECO:0000256" key="8">
    <source>
        <dbReference type="PROSITE-ProRule" id="PRU00182"/>
    </source>
</evidence>
<dbReference type="Gene3D" id="3.30.2350.10">
    <property type="entry name" value="Pseudouridine synthase"/>
    <property type="match status" value="1"/>
</dbReference>
<dbReference type="GO" id="GO:0003723">
    <property type="term" value="F:RNA binding"/>
    <property type="evidence" value="ECO:0007669"/>
    <property type="project" value="UniProtKB-KW"/>
</dbReference>
<dbReference type="PANTHER" id="PTHR21600:SF92">
    <property type="entry name" value="RIBOSOMAL LARGE SUBUNIT PSEUDOURIDINE SYNTHASE C"/>
    <property type="match status" value="1"/>
</dbReference>
<dbReference type="Proteomes" id="UP000297475">
    <property type="component" value="Unassembled WGS sequence"/>
</dbReference>
<comment type="similarity">
    <text evidence="3 9">Belongs to the pseudouridine synthase RluA family.</text>
</comment>